<organism evidence="2 3">
    <name type="scientific">Saccharolobus islandicus (strain Y.N.15.51 / Yellowstone #2)</name>
    <name type="common">Sulfolobus islandicus</name>
    <dbReference type="NCBI Taxonomy" id="419942"/>
    <lineage>
        <taxon>Archaea</taxon>
        <taxon>Thermoproteota</taxon>
        <taxon>Thermoprotei</taxon>
        <taxon>Sulfolobales</taxon>
        <taxon>Sulfolobaceae</taxon>
        <taxon>Saccharolobus</taxon>
    </lineage>
</organism>
<protein>
    <submittedName>
        <fullName evidence="2">Urease accessory protein UreH-like protein</fullName>
    </submittedName>
</protein>
<dbReference type="GeneID" id="7811609"/>
<gene>
    <name evidence="2" type="ordered locus">YN1551_2627</name>
</gene>
<keyword evidence="1" id="KW-0143">Chaperone</keyword>
<dbReference type="HOGENOM" id="CLU_1405975_0_0_2"/>
<evidence type="ECO:0000256" key="1">
    <source>
        <dbReference type="ARBA" id="ARBA00023186"/>
    </source>
</evidence>
<evidence type="ECO:0000313" key="2">
    <source>
        <dbReference type="EMBL" id="ACP49551.1"/>
    </source>
</evidence>
<dbReference type="InterPro" id="IPR002669">
    <property type="entry name" value="UreD"/>
</dbReference>
<sequence length="198" mass="22365">MKSHLVIRNNVVQSSGVLGAIQIGDKMIVLTNPSEVLANNDELTFDINVRGKILTDQAYTKVLSSSNVKISVNMEMEDSSYFPHPVLFYNNANFEMVTEIRSKGKNSVVEAFILGRRGSGEKFVKGKINAITKIYSEHGLIAYDVFRVNDEDYLDLIGNDALLTVYYIEDGELASFTREILSYKDVFKEWSKITGIWF</sequence>
<proteinExistence type="predicted"/>
<accession>C3NLJ8</accession>
<dbReference type="RefSeq" id="WP_012718011.1">
    <property type="nucleotide sequence ID" value="NC_012623.1"/>
</dbReference>
<dbReference type="KEGG" id="sin:YN1551_2627"/>
<dbReference type="AlphaFoldDB" id="C3NLJ8"/>
<dbReference type="Proteomes" id="UP000006818">
    <property type="component" value="Chromosome"/>
</dbReference>
<name>C3NLJ8_SACI1</name>
<dbReference type="GO" id="GO:0016151">
    <property type="term" value="F:nickel cation binding"/>
    <property type="evidence" value="ECO:0007669"/>
    <property type="project" value="InterPro"/>
</dbReference>
<dbReference type="EMBL" id="CP001404">
    <property type="protein sequence ID" value="ACP49551.1"/>
    <property type="molecule type" value="Genomic_DNA"/>
</dbReference>
<dbReference type="Pfam" id="PF01774">
    <property type="entry name" value="UreD"/>
    <property type="match status" value="1"/>
</dbReference>
<reference evidence="2 3" key="1">
    <citation type="journal article" date="2009" name="Proc. Natl. Acad. Sci. U.S.A.">
        <title>Biogeography of the Sulfolobus islandicus pan-genome.</title>
        <authorList>
            <person name="Reno M.L."/>
            <person name="Held N.L."/>
            <person name="Fields C.J."/>
            <person name="Burke P.V."/>
            <person name="Whitaker R.J."/>
        </authorList>
    </citation>
    <scope>NUCLEOTIDE SEQUENCE [LARGE SCALE GENOMIC DNA]</scope>
    <source>
        <strain evidence="3">Y.N.15.51 / Yellowstone #2</strain>
    </source>
</reference>
<evidence type="ECO:0000313" key="3">
    <source>
        <dbReference type="Proteomes" id="UP000006818"/>
    </source>
</evidence>